<dbReference type="Pfam" id="PF02643">
    <property type="entry name" value="DUF192"/>
    <property type="match status" value="1"/>
</dbReference>
<dbReference type="EMBL" id="JAAZNL010000021">
    <property type="protein sequence ID" value="NMB70008.1"/>
    <property type="molecule type" value="Genomic_DNA"/>
</dbReference>
<proteinExistence type="predicted"/>
<organism evidence="2 3">
    <name type="scientific">candidate division WWE3 bacterium</name>
    <dbReference type="NCBI Taxonomy" id="2053526"/>
    <lineage>
        <taxon>Bacteria</taxon>
        <taxon>Katanobacteria</taxon>
    </lineage>
</organism>
<evidence type="ECO:0000313" key="2">
    <source>
        <dbReference type="EMBL" id="NMB70008.1"/>
    </source>
</evidence>
<reference evidence="2 3" key="1">
    <citation type="journal article" date="2020" name="Biotechnol. Biofuels">
        <title>New insights from the biogas microbiome by comprehensive genome-resolved metagenomics of nearly 1600 species originating from multiple anaerobic digesters.</title>
        <authorList>
            <person name="Campanaro S."/>
            <person name="Treu L."/>
            <person name="Rodriguez-R L.M."/>
            <person name="Kovalovszki A."/>
            <person name="Ziels R.M."/>
            <person name="Maus I."/>
            <person name="Zhu X."/>
            <person name="Kougias P.G."/>
            <person name="Basile A."/>
            <person name="Luo G."/>
            <person name="Schluter A."/>
            <person name="Konstantinidis K.T."/>
            <person name="Angelidaki I."/>
        </authorList>
    </citation>
    <scope>NUCLEOTIDE SEQUENCE [LARGE SCALE GENOMIC DNA]</scope>
    <source>
        <strain evidence="2">AS27yjCOA_165</strain>
    </source>
</reference>
<dbReference type="InterPro" id="IPR038695">
    <property type="entry name" value="Saro_0823-like_sf"/>
</dbReference>
<dbReference type="AlphaFoldDB" id="A0A7X9DKN0"/>
<gene>
    <name evidence="2" type="ORF">GYA27_02295</name>
</gene>
<protein>
    <submittedName>
        <fullName evidence="2">DUF192 domain-containing protein</fullName>
    </submittedName>
</protein>
<evidence type="ECO:0000256" key="1">
    <source>
        <dbReference type="SAM" id="Phobius"/>
    </source>
</evidence>
<dbReference type="PANTHER" id="PTHR37953">
    <property type="entry name" value="UPF0127 PROTEIN MJ1496"/>
    <property type="match status" value="1"/>
</dbReference>
<evidence type="ECO:0000313" key="3">
    <source>
        <dbReference type="Proteomes" id="UP000526033"/>
    </source>
</evidence>
<keyword evidence="1" id="KW-1133">Transmembrane helix</keyword>
<dbReference type="InterPro" id="IPR003795">
    <property type="entry name" value="DUF192"/>
</dbReference>
<dbReference type="PANTHER" id="PTHR37953:SF1">
    <property type="entry name" value="UPF0127 PROTEIN MJ1496"/>
    <property type="match status" value="1"/>
</dbReference>
<feature type="transmembrane region" description="Helical" evidence="1">
    <location>
        <begin position="20"/>
        <end position="41"/>
    </location>
</feature>
<dbReference type="Gene3D" id="2.60.120.1140">
    <property type="entry name" value="Protein of unknown function DUF192"/>
    <property type="match status" value="1"/>
</dbReference>
<accession>A0A7X9DKN0</accession>
<keyword evidence="1" id="KW-0472">Membrane</keyword>
<dbReference type="Proteomes" id="UP000526033">
    <property type="component" value="Unassembled WGS sequence"/>
</dbReference>
<sequence length="187" mass="20918">MGEKLKTLTAKIKTIKPLYLAVGVAVIVILVLALTAVTTTLRQRQEATQKESVQKRNVKVVRVVSIGGKDVEAEIASTPQERIKGLMYRTVLEDGKGMLFTFGSASQYPFWMKNMKISIDIIWIGENMTVIDIDQNVPPCEQENCEYYTPASAAKYVLEVPAGWAQRNNVQTGNTVEFKESKQEFVD</sequence>
<comment type="caution">
    <text evidence="2">The sequence shown here is derived from an EMBL/GenBank/DDBJ whole genome shotgun (WGS) entry which is preliminary data.</text>
</comment>
<keyword evidence="1" id="KW-0812">Transmembrane</keyword>
<name>A0A7X9DKN0_UNCKA</name>